<evidence type="ECO:0000313" key="13">
    <source>
        <dbReference type="Proteomes" id="UP000031643"/>
    </source>
</evidence>
<dbReference type="PANTHER" id="PTHR48101:SF4">
    <property type="entry name" value="METHYLMALONYL-COA MUTASE, MITOCHONDRIAL"/>
    <property type="match status" value="1"/>
</dbReference>
<dbReference type="NCBIfam" id="TIGR00641">
    <property type="entry name" value="acid_CoA_mut_N"/>
    <property type="match status" value="1"/>
</dbReference>
<evidence type="ECO:0000256" key="4">
    <source>
        <dbReference type="ARBA" id="ARBA00012398"/>
    </source>
</evidence>
<dbReference type="CDD" id="cd02071">
    <property type="entry name" value="MM_CoA_mut_B12_BD"/>
    <property type="match status" value="1"/>
</dbReference>
<dbReference type="EC" id="5.4.99.2" evidence="4"/>
<keyword evidence="8" id="KW-0170">Cobalt</keyword>
<dbReference type="Proteomes" id="UP000031643">
    <property type="component" value="Chromosome"/>
</dbReference>
<evidence type="ECO:0000256" key="2">
    <source>
        <dbReference type="ARBA" id="ARBA00005146"/>
    </source>
</evidence>
<dbReference type="Gene3D" id="3.40.50.280">
    <property type="entry name" value="Cobalamin-binding domain"/>
    <property type="match status" value="1"/>
</dbReference>
<evidence type="ECO:0000256" key="6">
    <source>
        <dbReference type="ARBA" id="ARBA00022723"/>
    </source>
</evidence>
<comment type="cofactor">
    <cofactor evidence="1">
        <name>adenosylcob(III)alamin</name>
        <dbReference type="ChEBI" id="CHEBI:18408"/>
    </cofactor>
</comment>
<dbReference type="NCBIfam" id="NF006944">
    <property type="entry name" value="PRK09426.1"/>
    <property type="match status" value="1"/>
</dbReference>
<evidence type="ECO:0000256" key="1">
    <source>
        <dbReference type="ARBA" id="ARBA00001922"/>
    </source>
</evidence>
<dbReference type="InterPro" id="IPR006098">
    <property type="entry name" value="MMCoA_mutase_a_cat"/>
</dbReference>
<dbReference type="EMBL" id="AP014648">
    <property type="protein sequence ID" value="BAQ18037.1"/>
    <property type="molecule type" value="Genomic_DNA"/>
</dbReference>
<dbReference type="NCBIfam" id="TIGR00640">
    <property type="entry name" value="acid_CoA_mut_C"/>
    <property type="match status" value="1"/>
</dbReference>
<dbReference type="Pfam" id="PF01642">
    <property type="entry name" value="MM_CoA_mutase"/>
    <property type="match status" value="1"/>
</dbReference>
<protein>
    <recommendedName>
        <fullName evidence="9">Methylmalonyl-CoA mutase</fullName>
        <ecNumber evidence="4">5.4.99.2</ecNumber>
    </recommendedName>
</protein>
<dbReference type="GO" id="GO:0046872">
    <property type="term" value="F:metal ion binding"/>
    <property type="evidence" value="ECO:0007669"/>
    <property type="project" value="UniProtKB-KW"/>
</dbReference>
<dbReference type="HOGENOM" id="CLU_009523_3_1_5"/>
<dbReference type="SUPFAM" id="SSF51703">
    <property type="entry name" value="Cobalamin (vitamin B12)-dependent enzymes"/>
    <property type="match status" value="1"/>
</dbReference>
<sequence>MTGIPKFSDIEYREPQEPALGPAAEPWETPEGIAVKPVYGKEDREGLDFIDGLPGLPPYLRGPYPTMYVQRPWTVRQYSGFSTAEDSNAFYRRNLAAGQQGVSIAFDLATHRGYDSDHERVTGDVGMAGVAIDSIYDMRVLFDGIPLDQVSVSMTMNGAVLPVLALFIVAGEEQGVGHDQLSGTIQNDILKEFMVRNTYIYPPEPSMRIVSDIIGYTSREMPRFNSISISGYHMQEAGATADLELGYTLADGVEYVRAAIASGLDVDSFAPRLSFFWAIGMNYYMEIAKMRAGRILWAKLMQEEFAPKNAKSLALRTHCQTSGWSLSAQDVYNNVIRTCVEAMAATQGHTQSLHTNGLDEALALPTDFSARIARNTQLMLQKESGTTRIIDPWSGSYYVERLTHDLAAKAMEHIKEISDFGGMAKAIEAGIPKRMIEQAATATQGRIDSGRQTIVGVNKYRSETDADIRLLKVDNRSVREQQLAKLERLRGERDEAAVTEALAALTQYAESGKGNLLEGAVNAARAMATVGEISYALEKVYGRHQASITAITGVYKSEMKKDGNMDRVADMIDAFEAEHGRRPRILVAKMGQDGHDRGQKVISSAFADLGFDVDIGPLFQTPEEAARQAIENDVHILGVSSLTAGHLTLVPALRQALEDQGRGDIMIVVGGVIPPQDYPELFEAGAKAIFGPGTPIANAAIDILGKLGVAPKAAAE</sequence>
<dbReference type="InterPro" id="IPR006099">
    <property type="entry name" value="MeMalonylCoA_mutase_a/b_cat"/>
</dbReference>
<evidence type="ECO:0000256" key="8">
    <source>
        <dbReference type="ARBA" id="ARBA00023285"/>
    </source>
</evidence>
<dbReference type="GO" id="GO:0005737">
    <property type="term" value="C:cytoplasm"/>
    <property type="evidence" value="ECO:0007669"/>
    <property type="project" value="TreeGrafter"/>
</dbReference>
<dbReference type="InterPro" id="IPR006159">
    <property type="entry name" value="Acid_CoA_mut_C"/>
</dbReference>
<keyword evidence="5" id="KW-0846">Cobalamin</keyword>
<dbReference type="InterPro" id="IPR016176">
    <property type="entry name" value="Cbl-dep_enz_cat"/>
</dbReference>
<dbReference type="KEGG" id="mcg:GL4_2603"/>
<dbReference type="GO" id="GO:0019678">
    <property type="term" value="P:propionate metabolic process, methylmalonyl pathway"/>
    <property type="evidence" value="ECO:0007669"/>
    <property type="project" value="TreeGrafter"/>
</dbReference>
<dbReference type="OrthoDB" id="9762378at2"/>
<dbReference type="GO" id="GO:0031419">
    <property type="term" value="F:cobalamin binding"/>
    <property type="evidence" value="ECO:0007669"/>
    <property type="project" value="UniProtKB-KW"/>
</dbReference>
<dbReference type="GO" id="GO:0004494">
    <property type="term" value="F:methylmalonyl-CoA mutase activity"/>
    <property type="evidence" value="ECO:0007669"/>
    <property type="project" value="UniProtKB-EC"/>
</dbReference>
<evidence type="ECO:0000256" key="3">
    <source>
        <dbReference type="ARBA" id="ARBA00008465"/>
    </source>
</evidence>
<reference evidence="12 13" key="1">
    <citation type="submission" date="2014-09" db="EMBL/GenBank/DDBJ databases">
        <title>Genome sequencing of Methyloceanibacter caenitepidi Gela4.</title>
        <authorList>
            <person name="Takeuchi M."/>
            <person name="Susumu S."/>
            <person name="Kamagata Y."/>
            <person name="Oshima K."/>
            <person name="Hattori M."/>
            <person name="Iwasaki W."/>
        </authorList>
    </citation>
    <scope>NUCLEOTIDE SEQUENCE [LARGE SCALE GENOMIC DNA]</scope>
    <source>
        <strain evidence="12 13">Gela4</strain>
    </source>
</reference>
<evidence type="ECO:0000313" key="12">
    <source>
        <dbReference type="EMBL" id="BAQ18037.1"/>
    </source>
</evidence>
<dbReference type="STRING" id="1384459.GL4_2603"/>
<name>A0A0A8K664_9HYPH</name>
<keyword evidence="6" id="KW-0479">Metal-binding</keyword>
<dbReference type="InterPro" id="IPR006158">
    <property type="entry name" value="Cobalamin-bd"/>
</dbReference>
<evidence type="ECO:0000256" key="9">
    <source>
        <dbReference type="ARBA" id="ARBA00072363"/>
    </source>
</evidence>
<dbReference type="Pfam" id="PF02310">
    <property type="entry name" value="B12-binding"/>
    <property type="match status" value="1"/>
</dbReference>
<dbReference type="AlphaFoldDB" id="A0A0A8K664"/>
<feature type="region of interest" description="Disordered" evidence="10">
    <location>
        <begin position="1"/>
        <end position="27"/>
    </location>
</feature>
<accession>A0A0A8K664</accession>
<dbReference type="CDD" id="cd03679">
    <property type="entry name" value="MM_CoA_mutase_alpha_like"/>
    <property type="match status" value="1"/>
</dbReference>
<feature type="domain" description="B12-binding" evidence="11">
    <location>
        <begin position="582"/>
        <end position="711"/>
    </location>
</feature>
<dbReference type="RefSeq" id="WP_045368068.1">
    <property type="nucleotide sequence ID" value="NZ_AP014648.1"/>
</dbReference>
<dbReference type="SUPFAM" id="SSF52242">
    <property type="entry name" value="Cobalamin (vitamin B12)-binding domain"/>
    <property type="match status" value="1"/>
</dbReference>
<gene>
    <name evidence="12" type="ORF">GL4_2603</name>
</gene>
<evidence type="ECO:0000256" key="5">
    <source>
        <dbReference type="ARBA" id="ARBA00022628"/>
    </source>
</evidence>
<dbReference type="FunFam" id="3.20.20.240:FF:000001">
    <property type="entry name" value="Probable methylmalonyl-coa mutase"/>
    <property type="match status" value="1"/>
</dbReference>
<dbReference type="PROSITE" id="PS51332">
    <property type="entry name" value="B12_BINDING"/>
    <property type="match status" value="1"/>
</dbReference>
<proteinExistence type="inferred from homology"/>
<dbReference type="Gene3D" id="3.20.20.240">
    <property type="entry name" value="Methylmalonyl-CoA mutase"/>
    <property type="match status" value="1"/>
</dbReference>
<dbReference type="PANTHER" id="PTHR48101">
    <property type="entry name" value="METHYLMALONYL-COA MUTASE, MITOCHONDRIAL-RELATED"/>
    <property type="match status" value="1"/>
</dbReference>
<evidence type="ECO:0000259" key="11">
    <source>
        <dbReference type="PROSITE" id="PS51332"/>
    </source>
</evidence>
<organism evidence="12 13">
    <name type="scientific">Methyloceanibacter caenitepidi</name>
    <dbReference type="NCBI Taxonomy" id="1384459"/>
    <lineage>
        <taxon>Bacteria</taxon>
        <taxon>Pseudomonadati</taxon>
        <taxon>Pseudomonadota</taxon>
        <taxon>Alphaproteobacteria</taxon>
        <taxon>Hyphomicrobiales</taxon>
        <taxon>Hyphomicrobiaceae</taxon>
        <taxon>Methyloceanibacter</taxon>
    </lineage>
</organism>
<keyword evidence="7 12" id="KW-0413">Isomerase</keyword>
<comment type="similarity">
    <text evidence="3">Belongs to the methylmalonyl-CoA mutase family.</text>
</comment>
<keyword evidence="13" id="KW-1185">Reference proteome</keyword>
<dbReference type="InterPro" id="IPR036724">
    <property type="entry name" value="Cobalamin-bd_sf"/>
</dbReference>
<evidence type="ECO:0000256" key="10">
    <source>
        <dbReference type="SAM" id="MobiDB-lite"/>
    </source>
</evidence>
<evidence type="ECO:0000256" key="7">
    <source>
        <dbReference type="ARBA" id="ARBA00023235"/>
    </source>
</evidence>
<comment type="pathway">
    <text evidence="2">Metabolic intermediate metabolism; propanoyl-CoA degradation; succinyl-CoA from propanoyl-CoA: step 3/3.</text>
</comment>